<protein>
    <submittedName>
        <fullName evidence="1">Uncharacterized protein</fullName>
    </submittedName>
</protein>
<reference evidence="1" key="1">
    <citation type="journal article" date="2015" name="Nature">
        <title>Complex archaea that bridge the gap between prokaryotes and eukaryotes.</title>
        <authorList>
            <person name="Spang A."/>
            <person name="Saw J.H."/>
            <person name="Jorgensen S.L."/>
            <person name="Zaremba-Niedzwiedzka K."/>
            <person name="Martijn J."/>
            <person name="Lind A.E."/>
            <person name="van Eijk R."/>
            <person name="Schleper C."/>
            <person name="Guy L."/>
            <person name="Ettema T.J."/>
        </authorList>
    </citation>
    <scope>NUCLEOTIDE SEQUENCE</scope>
</reference>
<organism evidence="1">
    <name type="scientific">marine sediment metagenome</name>
    <dbReference type="NCBI Taxonomy" id="412755"/>
    <lineage>
        <taxon>unclassified sequences</taxon>
        <taxon>metagenomes</taxon>
        <taxon>ecological metagenomes</taxon>
    </lineage>
</organism>
<evidence type="ECO:0000313" key="1">
    <source>
        <dbReference type="EMBL" id="KKL97757.1"/>
    </source>
</evidence>
<dbReference type="AlphaFoldDB" id="A0A0F9JFM7"/>
<gene>
    <name evidence="1" type="ORF">LCGC14_1831220</name>
</gene>
<name>A0A0F9JFM7_9ZZZZ</name>
<proteinExistence type="predicted"/>
<comment type="caution">
    <text evidence="1">The sequence shown here is derived from an EMBL/GenBank/DDBJ whole genome shotgun (WGS) entry which is preliminary data.</text>
</comment>
<sequence>MAEQKKEEVKIDMRQATEAQMKLISELLEETQCKEIPPEYTNGKMVRTSANAYINYLMEYKTRDKAIRAANKQPASFDKIGFGMVYKLVWRYYVDVKKTPAMDMRTFQDTVIAEYTVFKQAQKACREHVEEGGFR</sequence>
<accession>A0A0F9JFM7</accession>
<dbReference type="EMBL" id="LAZR01018090">
    <property type="protein sequence ID" value="KKL97757.1"/>
    <property type="molecule type" value="Genomic_DNA"/>
</dbReference>